<reference evidence="2" key="2">
    <citation type="submission" date="2023-06" db="EMBL/GenBank/DDBJ databases">
        <authorList>
            <person name="Ma L."/>
            <person name="Liu K.-W."/>
            <person name="Li Z."/>
            <person name="Hsiao Y.-Y."/>
            <person name="Qi Y."/>
            <person name="Fu T."/>
            <person name="Tang G."/>
            <person name="Zhang D."/>
            <person name="Sun W.-H."/>
            <person name="Liu D.-K."/>
            <person name="Li Y."/>
            <person name="Chen G.-Z."/>
            <person name="Liu X.-D."/>
            <person name="Liao X.-Y."/>
            <person name="Jiang Y.-T."/>
            <person name="Yu X."/>
            <person name="Hao Y."/>
            <person name="Huang J."/>
            <person name="Zhao X.-W."/>
            <person name="Ke S."/>
            <person name="Chen Y.-Y."/>
            <person name="Wu W.-L."/>
            <person name="Hsu J.-L."/>
            <person name="Lin Y.-F."/>
            <person name="Huang M.-D."/>
            <person name="Li C.-Y."/>
            <person name="Huang L."/>
            <person name="Wang Z.-W."/>
            <person name="Zhao X."/>
            <person name="Zhong W.-Y."/>
            <person name="Peng D.-H."/>
            <person name="Ahmad S."/>
            <person name="Lan S."/>
            <person name="Zhang J.-S."/>
            <person name="Tsai W.-C."/>
            <person name="Van De Peer Y."/>
            <person name="Liu Z.-J."/>
        </authorList>
    </citation>
    <scope>NUCLEOTIDE SEQUENCE</scope>
    <source>
        <strain evidence="2">CP</strain>
        <tissue evidence="2">Leaves</tissue>
    </source>
</reference>
<sequence>MASRLSEWRVMFVLVWMLFTVTRITVECAMALLLYSGSAGKAITSYGSSSRTDDLRQIGQYTSL</sequence>
<keyword evidence="1" id="KW-0472">Membrane</keyword>
<feature type="transmembrane region" description="Helical" evidence="1">
    <location>
        <begin position="12"/>
        <end position="35"/>
    </location>
</feature>
<proteinExistence type="predicted"/>
<comment type="caution">
    <text evidence="2">The sequence shown here is derived from an EMBL/GenBank/DDBJ whole genome shotgun (WGS) entry which is preliminary data.</text>
</comment>
<dbReference type="AlphaFoldDB" id="A0AAV9CKA9"/>
<dbReference type="Proteomes" id="UP001180020">
    <property type="component" value="Unassembled WGS sequence"/>
</dbReference>
<gene>
    <name evidence="2" type="ORF">QJS10_CPB18g01423</name>
</gene>
<reference evidence="2" key="1">
    <citation type="journal article" date="2023" name="Nat. Commun.">
        <title>Diploid and tetraploid genomes of Acorus and the evolution of monocots.</title>
        <authorList>
            <person name="Ma L."/>
            <person name="Liu K.W."/>
            <person name="Li Z."/>
            <person name="Hsiao Y.Y."/>
            <person name="Qi Y."/>
            <person name="Fu T."/>
            <person name="Tang G.D."/>
            <person name="Zhang D."/>
            <person name="Sun W.H."/>
            <person name="Liu D.K."/>
            <person name="Li Y."/>
            <person name="Chen G.Z."/>
            <person name="Liu X.D."/>
            <person name="Liao X.Y."/>
            <person name="Jiang Y.T."/>
            <person name="Yu X."/>
            <person name="Hao Y."/>
            <person name="Huang J."/>
            <person name="Zhao X.W."/>
            <person name="Ke S."/>
            <person name="Chen Y.Y."/>
            <person name="Wu W.L."/>
            <person name="Hsu J.L."/>
            <person name="Lin Y.F."/>
            <person name="Huang M.D."/>
            <person name="Li C.Y."/>
            <person name="Huang L."/>
            <person name="Wang Z.W."/>
            <person name="Zhao X."/>
            <person name="Zhong W.Y."/>
            <person name="Peng D.H."/>
            <person name="Ahmad S."/>
            <person name="Lan S."/>
            <person name="Zhang J.S."/>
            <person name="Tsai W.C."/>
            <person name="Van de Peer Y."/>
            <person name="Liu Z.J."/>
        </authorList>
    </citation>
    <scope>NUCLEOTIDE SEQUENCE</scope>
    <source>
        <strain evidence="2">CP</strain>
    </source>
</reference>
<evidence type="ECO:0000313" key="2">
    <source>
        <dbReference type="EMBL" id="KAK1289255.1"/>
    </source>
</evidence>
<name>A0AAV9CKA9_ACOCL</name>
<evidence type="ECO:0000256" key="1">
    <source>
        <dbReference type="SAM" id="Phobius"/>
    </source>
</evidence>
<keyword evidence="1" id="KW-0812">Transmembrane</keyword>
<keyword evidence="3" id="KW-1185">Reference proteome</keyword>
<organism evidence="2 3">
    <name type="scientific">Acorus calamus</name>
    <name type="common">Sweet flag</name>
    <dbReference type="NCBI Taxonomy" id="4465"/>
    <lineage>
        <taxon>Eukaryota</taxon>
        <taxon>Viridiplantae</taxon>
        <taxon>Streptophyta</taxon>
        <taxon>Embryophyta</taxon>
        <taxon>Tracheophyta</taxon>
        <taxon>Spermatophyta</taxon>
        <taxon>Magnoliopsida</taxon>
        <taxon>Liliopsida</taxon>
        <taxon>Acoraceae</taxon>
        <taxon>Acorus</taxon>
    </lineage>
</organism>
<dbReference type="EMBL" id="JAUJYO010000018">
    <property type="protein sequence ID" value="KAK1289255.1"/>
    <property type="molecule type" value="Genomic_DNA"/>
</dbReference>
<keyword evidence="1" id="KW-1133">Transmembrane helix</keyword>
<accession>A0AAV9CKA9</accession>
<evidence type="ECO:0000313" key="3">
    <source>
        <dbReference type="Proteomes" id="UP001180020"/>
    </source>
</evidence>
<protein>
    <submittedName>
        <fullName evidence="2">Uncharacterized protein</fullName>
    </submittedName>
</protein>